<organism evidence="2 3">
    <name type="scientific">Paenibacillus psychroresistens</name>
    <dbReference type="NCBI Taxonomy" id="1778678"/>
    <lineage>
        <taxon>Bacteria</taxon>
        <taxon>Bacillati</taxon>
        <taxon>Bacillota</taxon>
        <taxon>Bacilli</taxon>
        <taxon>Bacillales</taxon>
        <taxon>Paenibacillaceae</taxon>
        <taxon>Paenibacillus</taxon>
    </lineage>
</organism>
<evidence type="ECO:0000313" key="2">
    <source>
        <dbReference type="EMBL" id="QGQ94993.1"/>
    </source>
</evidence>
<protein>
    <recommendedName>
        <fullName evidence="1">Xylose isomerase-like TIM barrel domain-containing protein</fullName>
    </recommendedName>
</protein>
<evidence type="ECO:0000313" key="3">
    <source>
        <dbReference type="Proteomes" id="UP000426246"/>
    </source>
</evidence>
<dbReference type="InterPro" id="IPR013022">
    <property type="entry name" value="Xyl_isomerase-like_TIM-brl"/>
</dbReference>
<dbReference type="Proteomes" id="UP000426246">
    <property type="component" value="Chromosome"/>
</dbReference>
<dbReference type="InterPro" id="IPR036237">
    <property type="entry name" value="Xyl_isomerase-like_sf"/>
</dbReference>
<dbReference type="Gene3D" id="3.20.20.150">
    <property type="entry name" value="Divalent-metal-dependent TIM barrel enzymes"/>
    <property type="match status" value="1"/>
</dbReference>
<name>A0A6B8RHI4_9BACL</name>
<accession>A0A6B8RHI4</accession>
<dbReference type="InterPro" id="IPR050312">
    <property type="entry name" value="IolE/XylAMocC-like"/>
</dbReference>
<dbReference type="PANTHER" id="PTHR12110">
    <property type="entry name" value="HYDROXYPYRUVATE ISOMERASE"/>
    <property type="match status" value="1"/>
</dbReference>
<dbReference type="RefSeq" id="WP_155700008.1">
    <property type="nucleotide sequence ID" value="NZ_CP034235.1"/>
</dbReference>
<gene>
    <name evidence="2" type="ORF">EHS13_08905</name>
</gene>
<dbReference type="SUPFAM" id="SSF51658">
    <property type="entry name" value="Xylose isomerase-like"/>
    <property type="match status" value="1"/>
</dbReference>
<dbReference type="EMBL" id="CP034235">
    <property type="protein sequence ID" value="QGQ94993.1"/>
    <property type="molecule type" value="Genomic_DNA"/>
</dbReference>
<dbReference type="Pfam" id="PF01261">
    <property type="entry name" value="AP_endonuc_2"/>
    <property type="match status" value="1"/>
</dbReference>
<proteinExistence type="predicted"/>
<reference evidence="3" key="1">
    <citation type="submission" date="2018-11" db="EMBL/GenBank/DDBJ databases">
        <title>Complete genome sequence of Paenibacillus sp. ML311-T8.</title>
        <authorList>
            <person name="Nam Y.-D."/>
            <person name="Kang J."/>
            <person name="Chung W.-H."/>
            <person name="Park Y.S."/>
        </authorList>
    </citation>
    <scope>NUCLEOTIDE SEQUENCE [LARGE SCALE GENOMIC DNA]</scope>
    <source>
        <strain evidence="3">ML311-T8</strain>
    </source>
</reference>
<dbReference type="OrthoDB" id="256906at2"/>
<keyword evidence="3" id="KW-1185">Reference proteome</keyword>
<evidence type="ECO:0000259" key="1">
    <source>
        <dbReference type="Pfam" id="PF01261"/>
    </source>
</evidence>
<dbReference type="AlphaFoldDB" id="A0A6B8RHI4"/>
<feature type="domain" description="Xylose isomerase-like TIM barrel" evidence="1">
    <location>
        <begin position="110"/>
        <end position="243"/>
    </location>
</feature>
<dbReference type="PANTHER" id="PTHR12110:SF52">
    <property type="entry name" value="XYLOSE ISOMERASE"/>
    <property type="match status" value="1"/>
</dbReference>
<sequence length="267" mass="29749">MLKLGISSYTLTWSVGVPGYEEPQFPLGPLELIQLAADNDIPVVQIADNMPLHLMNEPLLQQLKLESSRLKLEIEVGTRGSEPAHLLKYLEIAKNLYSKVCRTLITSIDMEQAEKDIASVLPSFIEAGVTLAIENHGLHTTQQLITLFKNLNNPLVGSCLDTVNSFSALESPDQVIQALAPYIVNLHIKDFNIQRIHHQMGFEVIGTAAGSGRLDIPLLLQTLKKLKKQPNAILELWTPYTNSVAETIQLEKTWFDMSLNYLKAVNI</sequence>
<dbReference type="KEGG" id="ppsc:EHS13_08905"/>